<feature type="region of interest" description="Disordered" evidence="2">
    <location>
        <begin position="475"/>
        <end position="517"/>
    </location>
</feature>
<name>A0A420ILU7_9PEZI</name>
<gene>
    <name evidence="3" type="ORF">GcM1_234112</name>
</gene>
<protein>
    <submittedName>
        <fullName evidence="3">Uncharacterized protein</fullName>
    </submittedName>
</protein>
<proteinExistence type="predicted"/>
<sequence length="717" mass="82288">MEGEDELDRLIALIPKNDDTKSELRLSCCCGSFDCAFLRQNCLAFEQLEHEIRIAAQLGKALLARHEQYIHDTDRERLEMNRTCGQLNSDKKALEEDNAKTLETNRWLFSQLEELNISVAHSETYIKALETTLDSTRYEFKRLQTLAARTQELEDQLMALEQEQETLQNTFWTTHELKNKALQKWKTAERRITELQQQMEKIDGEAREERQRHAEILSQMNRQRAIETESDVRSKGANSDSRKTNSAKCSQFVNKLLHDNLSLHSSIFELRSLLLNSNDEAQLLREQLIEHQILGEREFANNIPYLETDLCQKNPIVPQSIHLHHHYHVPPRKRETFKYKRKRNNLVKGSMSAERILSQRDHRPGTGYSKSSQVSSRAPNVMIPFQKRWHDQNNQVFDMATSSGPNSPQSCRRNNAIFDRMFDFDSSCPVSPLSSVERLSPTPDSQKSESSKSWRRVSQHTHEYADVIYEESNGFEQLSEQNEEQSPSKHRDHISASWESSLREHSKSISMSNDPETSISGIDTHILKLRPSQICLTQGHTSCDYPFQKHLESPTMMSLGETITKSYPIVAQPILTHLKNCQETNSLKLLSSVIAKNTGIHNNIDSSSSSNSSSNRIKLQSWLRRNWSRKPSDGGKRRRHSRKHSASFFTVEPVSSLNSYVSQVCRSPGINQKGFVPGFIKKKPGNSHCKDLPIAVNINYVALHEVLAEELDSLKLD</sequence>
<dbReference type="AlphaFoldDB" id="A0A420ILU7"/>
<feature type="compositionally biased region" description="Basic and acidic residues" evidence="2">
    <location>
        <begin position="224"/>
        <end position="234"/>
    </location>
</feature>
<comment type="caution">
    <text evidence="3">The sequence shown here is derived from an EMBL/GenBank/DDBJ whole genome shotgun (WGS) entry which is preliminary data.</text>
</comment>
<feature type="compositionally biased region" description="Polar residues" evidence="2">
    <location>
        <begin position="508"/>
        <end position="517"/>
    </location>
</feature>
<feature type="compositionally biased region" description="Polar residues" evidence="2">
    <location>
        <begin position="236"/>
        <end position="245"/>
    </location>
</feature>
<organism evidence="3 4">
    <name type="scientific">Golovinomyces cichoracearum</name>
    <dbReference type="NCBI Taxonomy" id="62708"/>
    <lineage>
        <taxon>Eukaryota</taxon>
        <taxon>Fungi</taxon>
        <taxon>Dikarya</taxon>
        <taxon>Ascomycota</taxon>
        <taxon>Pezizomycotina</taxon>
        <taxon>Leotiomycetes</taxon>
        <taxon>Erysiphales</taxon>
        <taxon>Erysiphaceae</taxon>
        <taxon>Golovinomyces</taxon>
    </lineage>
</organism>
<reference evidence="3 4" key="1">
    <citation type="journal article" date="2018" name="BMC Genomics">
        <title>Comparative genome analyses reveal sequence features reflecting distinct modes of host-adaptation between dicot and monocot powdery mildew.</title>
        <authorList>
            <person name="Wu Y."/>
            <person name="Ma X."/>
            <person name="Pan Z."/>
            <person name="Kale S.D."/>
            <person name="Song Y."/>
            <person name="King H."/>
            <person name="Zhang Q."/>
            <person name="Presley C."/>
            <person name="Deng X."/>
            <person name="Wei C.I."/>
            <person name="Xiao S."/>
        </authorList>
    </citation>
    <scope>NUCLEOTIDE SEQUENCE [LARGE SCALE GENOMIC DNA]</scope>
    <source>
        <strain evidence="3">UMSG1</strain>
    </source>
</reference>
<feature type="region of interest" description="Disordered" evidence="2">
    <location>
        <begin position="217"/>
        <end position="245"/>
    </location>
</feature>
<accession>A0A420ILU7</accession>
<feature type="coiled-coil region" evidence="1">
    <location>
        <begin position="143"/>
        <end position="212"/>
    </location>
</feature>
<evidence type="ECO:0000313" key="4">
    <source>
        <dbReference type="Proteomes" id="UP000285326"/>
    </source>
</evidence>
<feature type="compositionally biased region" description="Polar residues" evidence="2">
    <location>
        <begin position="368"/>
        <end position="378"/>
    </location>
</feature>
<dbReference type="Proteomes" id="UP000285326">
    <property type="component" value="Unassembled WGS sequence"/>
</dbReference>
<feature type="region of interest" description="Disordered" evidence="2">
    <location>
        <begin position="433"/>
        <end position="457"/>
    </location>
</feature>
<dbReference type="EMBL" id="MCBS01023405">
    <property type="protein sequence ID" value="RKF75445.1"/>
    <property type="molecule type" value="Genomic_DNA"/>
</dbReference>
<evidence type="ECO:0000313" key="3">
    <source>
        <dbReference type="EMBL" id="RKF75445.1"/>
    </source>
</evidence>
<evidence type="ECO:0000256" key="2">
    <source>
        <dbReference type="SAM" id="MobiDB-lite"/>
    </source>
</evidence>
<keyword evidence="1" id="KW-0175">Coiled coil</keyword>
<feature type="region of interest" description="Disordered" evidence="2">
    <location>
        <begin position="360"/>
        <end position="379"/>
    </location>
</feature>
<evidence type="ECO:0000256" key="1">
    <source>
        <dbReference type="SAM" id="Coils"/>
    </source>
</evidence>